<accession>A0A2S5BA27</accession>
<dbReference type="OrthoDB" id="2529341at2759"/>
<protein>
    <recommendedName>
        <fullName evidence="3">F-box domain-containing protein</fullName>
    </recommendedName>
</protein>
<proteinExistence type="predicted"/>
<dbReference type="Proteomes" id="UP000237144">
    <property type="component" value="Unassembled WGS sequence"/>
</dbReference>
<dbReference type="EMBL" id="PJQD01000035">
    <property type="protein sequence ID" value="POY73581.1"/>
    <property type="molecule type" value="Genomic_DNA"/>
</dbReference>
<keyword evidence="2" id="KW-1185">Reference proteome</keyword>
<evidence type="ECO:0000313" key="1">
    <source>
        <dbReference type="EMBL" id="POY73581.1"/>
    </source>
</evidence>
<evidence type="ECO:0008006" key="3">
    <source>
        <dbReference type="Google" id="ProtNLM"/>
    </source>
</evidence>
<evidence type="ECO:0000313" key="2">
    <source>
        <dbReference type="Proteomes" id="UP000237144"/>
    </source>
</evidence>
<organism evidence="1 2">
    <name type="scientific">Rhodotorula taiwanensis</name>
    <dbReference type="NCBI Taxonomy" id="741276"/>
    <lineage>
        <taxon>Eukaryota</taxon>
        <taxon>Fungi</taxon>
        <taxon>Dikarya</taxon>
        <taxon>Basidiomycota</taxon>
        <taxon>Pucciniomycotina</taxon>
        <taxon>Microbotryomycetes</taxon>
        <taxon>Sporidiobolales</taxon>
        <taxon>Sporidiobolaceae</taxon>
        <taxon>Rhodotorula</taxon>
    </lineage>
</organism>
<sequence>MLVSQPPPISLLPPELLFRILELAVEGLPATFRMRASILRQFALVARDWREPAQALLESRVHIDSYHRARAFLDRPRRLGRRLVFDELVFFFDFAPEEEGFYPLTEFMTQSICHLDCEVRFLHLRSALYLDCFDLRLLLLPAFRELRHLRLDMPLESPADLDVLPFRLRALTLSGMVDQPLSLFKAVLPDGGTSLTSLSIFVVQSGGWLHERLLVAAPSLTSTLRRVAIATHWAPLPGSLLAFLASCRALASLTLSGVPLAQVEHLIEATSSPLEALDFSLPKTPSRAGSIGTLFERLLSHSGARHLRYLTAIRRLEGGTGEKLERVAVQRGGCVCVYETTTRRALP</sequence>
<name>A0A2S5BA27_9BASI</name>
<gene>
    <name evidence="1" type="ORF">BMF94_3114</name>
</gene>
<reference evidence="1 2" key="1">
    <citation type="journal article" date="2018" name="Front. Microbiol.">
        <title>Prospects for Fungal Bioremediation of Acidic Radioactive Waste Sites: Characterization and Genome Sequence of Rhodotorula taiwanensis MD1149.</title>
        <authorList>
            <person name="Tkavc R."/>
            <person name="Matrosova V.Y."/>
            <person name="Grichenko O.E."/>
            <person name="Gostincar C."/>
            <person name="Volpe R.P."/>
            <person name="Klimenkova P."/>
            <person name="Gaidamakova E.K."/>
            <person name="Zhou C.E."/>
            <person name="Stewart B.J."/>
            <person name="Lyman M.G."/>
            <person name="Malfatti S.A."/>
            <person name="Rubinfeld B."/>
            <person name="Courtot M."/>
            <person name="Singh J."/>
            <person name="Dalgard C.L."/>
            <person name="Hamilton T."/>
            <person name="Frey K.G."/>
            <person name="Gunde-Cimerman N."/>
            <person name="Dugan L."/>
            <person name="Daly M.J."/>
        </authorList>
    </citation>
    <scope>NUCLEOTIDE SEQUENCE [LARGE SCALE GENOMIC DNA]</scope>
    <source>
        <strain evidence="1 2">MD1149</strain>
    </source>
</reference>
<comment type="caution">
    <text evidence="1">The sequence shown here is derived from an EMBL/GenBank/DDBJ whole genome shotgun (WGS) entry which is preliminary data.</text>
</comment>
<dbReference type="AlphaFoldDB" id="A0A2S5BA27"/>